<feature type="region of interest" description="Disordered" evidence="1">
    <location>
        <begin position="1"/>
        <end position="73"/>
    </location>
</feature>
<name>A0A512DDX7_9CELL</name>
<dbReference type="Proteomes" id="UP000321181">
    <property type="component" value="Unassembled WGS sequence"/>
</dbReference>
<comment type="caution">
    <text evidence="2">The sequence shown here is derived from an EMBL/GenBank/DDBJ whole genome shotgun (WGS) entry which is preliminary data.</text>
</comment>
<evidence type="ECO:0000313" key="2">
    <source>
        <dbReference type="EMBL" id="GEO34647.1"/>
    </source>
</evidence>
<evidence type="ECO:0000313" key="3">
    <source>
        <dbReference type="Proteomes" id="UP000321181"/>
    </source>
</evidence>
<organism evidence="2 3">
    <name type="scientific">Cellulomonas aerilata</name>
    <dbReference type="NCBI Taxonomy" id="515326"/>
    <lineage>
        <taxon>Bacteria</taxon>
        <taxon>Bacillati</taxon>
        <taxon>Actinomycetota</taxon>
        <taxon>Actinomycetes</taxon>
        <taxon>Micrococcales</taxon>
        <taxon>Cellulomonadaceae</taxon>
        <taxon>Cellulomonas</taxon>
    </lineage>
</organism>
<protein>
    <submittedName>
        <fullName evidence="2">Uncharacterized protein</fullName>
    </submittedName>
</protein>
<evidence type="ECO:0000256" key="1">
    <source>
        <dbReference type="SAM" id="MobiDB-lite"/>
    </source>
</evidence>
<sequence length="89" mass="9356">MRAGGWRGATGRDTGGRRPRQSTAATLRPTGGPRRPRRGTGAGEVHPHGRGGPARGTAYHGSAGRGADPHPPVLWARTRHALTAHEEDL</sequence>
<reference evidence="2 3" key="1">
    <citation type="submission" date="2019-07" db="EMBL/GenBank/DDBJ databases">
        <title>Whole genome shotgun sequence of Cellulomonas aerilata NBRC 106308.</title>
        <authorList>
            <person name="Hosoyama A."/>
            <person name="Uohara A."/>
            <person name="Ohji S."/>
            <person name="Ichikawa N."/>
        </authorList>
    </citation>
    <scope>NUCLEOTIDE SEQUENCE [LARGE SCALE GENOMIC DNA]</scope>
    <source>
        <strain evidence="2 3">NBRC 106308</strain>
    </source>
</reference>
<dbReference type="AlphaFoldDB" id="A0A512DDX7"/>
<dbReference type="EMBL" id="BJYY01000014">
    <property type="protein sequence ID" value="GEO34647.1"/>
    <property type="molecule type" value="Genomic_DNA"/>
</dbReference>
<keyword evidence="3" id="KW-1185">Reference proteome</keyword>
<proteinExistence type="predicted"/>
<gene>
    <name evidence="2" type="ORF">CAE01nite_23720</name>
</gene>
<accession>A0A512DDX7</accession>